<dbReference type="InterPro" id="IPR000212">
    <property type="entry name" value="DNA_helicase_UvrD/REP"/>
</dbReference>
<evidence type="ECO:0000256" key="7">
    <source>
        <dbReference type="ARBA" id="ARBA00022839"/>
    </source>
</evidence>
<dbReference type="InterPro" id="IPR011604">
    <property type="entry name" value="PDDEXK-like_dom_sf"/>
</dbReference>
<dbReference type="InterPro" id="IPR038726">
    <property type="entry name" value="PDDEXK_AddAB-type"/>
</dbReference>
<dbReference type="GO" id="GO:0004527">
    <property type="term" value="F:exonuclease activity"/>
    <property type="evidence" value="ECO:0007669"/>
    <property type="project" value="UniProtKB-KW"/>
</dbReference>
<keyword evidence="4" id="KW-0227">DNA damage</keyword>
<comment type="caution">
    <text evidence="19">The sequence shown here is derived from an EMBL/GenBank/DDBJ whole genome shotgun (WGS) entry which is preliminary data.</text>
</comment>
<keyword evidence="8 15" id="KW-0067">ATP-binding</keyword>
<name>A0A5B2XL24_9PSEU</name>
<evidence type="ECO:0000256" key="10">
    <source>
        <dbReference type="ARBA" id="ARBA00023204"/>
    </source>
</evidence>
<gene>
    <name evidence="19" type="ORF">F0L68_09015</name>
</gene>
<evidence type="ECO:0000256" key="1">
    <source>
        <dbReference type="ARBA" id="ARBA00009922"/>
    </source>
</evidence>
<feature type="domain" description="UvrD-like helicase ATP-binding" evidence="17">
    <location>
        <begin position="20"/>
        <end position="331"/>
    </location>
</feature>
<keyword evidence="11" id="KW-0413">Isomerase</keyword>
<evidence type="ECO:0000256" key="3">
    <source>
        <dbReference type="ARBA" id="ARBA00022741"/>
    </source>
</evidence>
<dbReference type="Gene3D" id="1.10.486.10">
    <property type="entry name" value="PCRA, domain 4"/>
    <property type="match status" value="1"/>
</dbReference>
<evidence type="ECO:0000256" key="6">
    <source>
        <dbReference type="ARBA" id="ARBA00022806"/>
    </source>
</evidence>
<evidence type="ECO:0000259" key="18">
    <source>
        <dbReference type="PROSITE" id="PS51217"/>
    </source>
</evidence>
<proteinExistence type="inferred from homology"/>
<dbReference type="RefSeq" id="WP_149849035.1">
    <property type="nucleotide sequence ID" value="NZ_VUOB01000014.1"/>
</dbReference>
<dbReference type="GO" id="GO:0005524">
    <property type="term" value="F:ATP binding"/>
    <property type="evidence" value="ECO:0007669"/>
    <property type="project" value="UniProtKB-UniRule"/>
</dbReference>
<dbReference type="GO" id="GO:0003677">
    <property type="term" value="F:DNA binding"/>
    <property type="evidence" value="ECO:0007669"/>
    <property type="project" value="UniProtKB-KW"/>
</dbReference>
<dbReference type="Pfam" id="PF13361">
    <property type="entry name" value="UvrD_C"/>
    <property type="match status" value="1"/>
</dbReference>
<dbReference type="AlphaFoldDB" id="A0A5B2XL24"/>
<evidence type="ECO:0000256" key="8">
    <source>
        <dbReference type="ARBA" id="ARBA00022840"/>
    </source>
</evidence>
<protein>
    <recommendedName>
        <fullName evidence="13">DNA 3'-5' helicase</fullName>
        <ecNumber evidence="13">5.6.2.4</ecNumber>
    </recommendedName>
</protein>
<evidence type="ECO:0000259" key="17">
    <source>
        <dbReference type="PROSITE" id="PS51198"/>
    </source>
</evidence>
<keyword evidence="20" id="KW-1185">Reference proteome</keyword>
<keyword evidence="10" id="KW-0234">DNA repair</keyword>
<evidence type="ECO:0000256" key="11">
    <source>
        <dbReference type="ARBA" id="ARBA00023235"/>
    </source>
</evidence>
<keyword evidence="2" id="KW-0540">Nuclease</keyword>
<dbReference type="InterPro" id="IPR014017">
    <property type="entry name" value="DNA_helicase_UvrD-like_C"/>
</dbReference>
<comment type="catalytic activity">
    <reaction evidence="14">
        <text>ATP + H2O = ADP + phosphate + H(+)</text>
        <dbReference type="Rhea" id="RHEA:13065"/>
        <dbReference type="ChEBI" id="CHEBI:15377"/>
        <dbReference type="ChEBI" id="CHEBI:15378"/>
        <dbReference type="ChEBI" id="CHEBI:30616"/>
        <dbReference type="ChEBI" id="CHEBI:43474"/>
        <dbReference type="ChEBI" id="CHEBI:456216"/>
        <dbReference type="EC" id="5.6.2.4"/>
    </reaction>
</comment>
<evidence type="ECO:0000256" key="14">
    <source>
        <dbReference type="ARBA" id="ARBA00048988"/>
    </source>
</evidence>
<dbReference type="GO" id="GO:0000725">
    <property type="term" value="P:recombinational repair"/>
    <property type="evidence" value="ECO:0007669"/>
    <property type="project" value="TreeGrafter"/>
</dbReference>
<sequence>MAPTSAPLLVRRSAETRPRTRWEPAARRVLDGAGGFLRVLGGPGTGKTTLLAEVAAERVLRGGVDPENLLVLTASRRAAVALRAQITRLLTTAVETEQGGLRTVREPLVRTVHSYAFAVLRAQSVLHDEPPPRLLAGPEQDVMVRDLLEGDIELGAGNWPERLRPALGLPGFAAELRDLLLRAFERGLGPEDLVRLGEEHGRDEWIAAGRFGRQYEEVTLLAGSEAAESFAPALDAAELVSTALLAFDTDDDLLATERARVRHLLVDDAQHLDPQQFALVRRLGGAASEFLLAGDPDQAVFSFRGADPRLLAQADDDGDNTVVLTEGHRMAPEVWAAVRRLAARLPGSSPARTQLAGPPAGGPAAAPSGNGHGASSAGDNGNGDGTAPEQRGSVQVRLLASAAQEASWVADQLRRAHLIDGVPWADMAVLVRSTVQSLPVLQRALLAAGVPVAIHADELPLAKQPAVRPFLALLRAAAVPGSLDEDTAAMLLASPLGGADPLALRRLRRGLRRLELAGGGDRGSGELLVEVVESADRLAALEDLEAAPARRIAGLLGAARKAVADGLSVEQALWELWESSRLEARWAAQASRGGTSGAQADRDLDAVVGLFEAAAKYTDRLPGSSVAGFADYLAAQQIVGDSLAPAAPTGEAVAVLTAHAAAGREWTLVAVPSVQEGSWPDLRLRGSILGVERMVDVLAGLDPASTVSATAPLLAEERRLLLVAASRARRTLLVSAVRGDDEQPSRFLDELDDATSDPEAPPRPTFTPERGLVLAELVGELRRVACDEDEGPERRQRAATQLARLAAAGVPGAHPSVWYGLPMPSGNSPLWTEEQRVSVSPSTIEVLSKCPLRWLVERHGGQDPAELASITGTLVHALAQAAASGADDAELRAKLDEAWAAVDAGAPWFSRRERQRVERMLDAFIAWYARSREQLTQIDVERELSVEVAKTEGGPWLRVRGRVDRLEVDAEGRPVVVDIKTGRNPVTKDEATAHPQLAVYQLATLLGAFVDLGLGTEPGGARLLYVSKEDKKTGAAERVQAPLDQETARTWLGVVQDAASACVGPEYTAQENSDCSRCPARTSCPIHPSGRQLGQ</sequence>
<evidence type="ECO:0000256" key="5">
    <source>
        <dbReference type="ARBA" id="ARBA00022801"/>
    </source>
</evidence>
<evidence type="ECO:0000256" key="2">
    <source>
        <dbReference type="ARBA" id="ARBA00022722"/>
    </source>
</evidence>
<dbReference type="SUPFAM" id="SSF52540">
    <property type="entry name" value="P-loop containing nucleoside triphosphate hydrolases"/>
    <property type="match status" value="1"/>
</dbReference>
<keyword evidence="6 15" id="KW-0347">Helicase</keyword>
<comment type="similarity">
    <text evidence="1">Belongs to the helicase family. UvrD subfamily.</text>
</comment>
<dbReference type="Pfam" id="PF00580">
    <property type="entry name" value="UvrD-helicase"/>
    <property type="match status" value="1"/>
</dbReference>
<keyword evidence="3 15" id="KW-0547">Nucleotide-binding</keyword>
<dbReference type="InterPro" id="IPR014016">
    <property type="entry name" value="UvrD-like_ATP-bd"/>
</dbReference>
<dbReference type="InterPro" id="IPR027417">
    <property type="entry name" value="P-loop_NTPase"/>
</dbReference>
<dbReference type="GO" id="GO:0005829">
    <property type="term" value="C:cytosol"/>
    <property type="evidence" value="ECO:0007669"/>
    <property type="project" value="TreeGrafter"/>
</dbReference>
<evidence type="ECO:0000256" key="9">
    <source>
        <dbReference type="ARBA" id="ARBA00023125"/>
    </source>
</evidence>
<dbReference type="PANTHER" id="PTHR11070:SF59">
    <property type="entry name" value="DNA 3'-5' HELICASE"/>
    <property type="match status" value="1"/>
</dbReference>
<evidence type="ECO:0000256" key="12">
    <source>
        <dbReference type="ARBA" id="ARBA00034617"/>
    </source>
</evidence>
<dbReference type="Gene3D" id="3.90.320.10">
    <property type="match status" value="1"/>
</dbReference>
<feature type="domain" description="UvrD-like helicase C-terminal" evidence="18">
    <location>
        <begin position="363"/>
        <end position="663"/>
    </location>
</feature>
<dbReference type="EMBL" id="VUOB01000014">
    <property type="protein sequence ID" value="KAA2263804.1"/>
    <property type="molecule type" value="Genomic_DNA"/>
</dbReference>
<accession>A0A5B2XL24</accession>
<dbReference type="PANTHER" id="PTHR11070">
    <property type="entry name" value="UVRD / RECB / PCRA DNA HELICASE FAMILY MEMBER"/>
    <property type="match status" value="1"/>
</dbReference>
<evidence type="ECO:0000313" key="20">
    <source>
        <dbReference type="Proteomes" id="UP000323454"/>
    </source>
</evidence>
<dbReference type="Gene3D" id="1.10.10.160">
    <property type="match status" value="1"/>
</dbReference>
<feature type="binding site" evidence="15">
    <location>
        <begin position="41"/>
        <end position="48"/>
    </location>
    <ligand>
        <name>ATP</name>
        <dbReference type="ChEBI" id="CHEBI:30616"/>
    </ligand>
</feature>
<dbReference type="Pfam" id="PF12705">
    <property type="entry name" value="PDDEXK_1"/>
    <property type="match status" value="1"/>
</dbReference>
<dbReference type="GO" id="GO:0043138">
    <property type="term" value="F:3'-5' DNA helicase activity"/>
    <property type="evidence" value="ECO:0007669"/>
    <property type="project" value="UniProtKB-EC"/>
</dbReference>
<feature type="region of interest" description="Disordered" evidence="16">
    <location>
        <begin position="347"/>
        <end position="391"/>
    </location>
</feature>
<evidence type="ECO:0000256" key="4">
    <source>
        <dbReference type="ARBA" id="ARBA00022763"/>
    </source>
</evidence>
<dbReference type="Gene3D" id="3.40.50.300">
    <property type="entry name" value="P-loop containing nucleotide triphosphate hydrolases"/>
    <property type="match status" value="2"/>
</dbReference>
<reference evidence="19 20" key="1">
    <citation type="submission" date="2019-09" db="EMBL/GenBank/DDBJ databases">
        <title>Goodfellowia gen. nov., a new genus of the Pseudonocardineae related to Actinoalloteichus, containing Goodfellowia coeruleoviolacea gen. nov., comb. nov. gen. nov., comb. nov.</title>
        <authorList>
            <person name="Labeda D."/>
        </authorList>
    </citation>
    <scope>NUCLEOTIDE SEQUENCE [LARGE SCALE GENOMIC DNA]</scope>
    <source>
        <strain evidence="19 20">AN110305</strain>
    </source>
</reference>
<comment type="catalytic activity">
    <reaction evidence="12">
        <text>Couples ATP hydrolysis with the unwinding of duplex DNA by translocating in the 3'-5' direction.</text>
        <dbReference type="EC" id="5.6.2.4"/>
    </reaction>
</comment>
<dbReference type="PROSITE" id="PS51198">
    <property type="entry name" value="UVRD_HELICASE_ATP_BIND"/>
    <property type="match status" value="1"/>
</dbReference>
<dbReference type="EC" id="5.6.2.4" evidence="13"/>
<organism evidence="19 20">
    <name type="scientific">Solihabitans fulvus</name>
    <dbReference type="NCBI Taxonomy" id="1892852"/>
    <lineage>
        <taxon>Bacteria</taxon>
        <taxon>Bacillati</taxon>
        <taxon>Actinomycetota</taxon>
        <taxon>Actinomycetes</taxon>
        <taxon>Pseudonocardiales</taxon>
        <taxon>Pseudonocardiaceae</taxon>
        <taxon>Solihabitans</taxon>
    </lineage>
</organism>
<dbReference type="Proteomes" id="UP000323454">
    <property type="component" value="Unassembled WGS sequence"/>
</dbReference>
<dbReference type="GO" id="GO:0033202">
    <property type="term" value="C:DNA helicase complex"/>
    <property type="evidence" value="ECO:0007669"/>
    <property type="project" value="TreeGrafter"/>
</dbReference>
<evidence type="ECO:0000256" key="16">
    <source>
        <dbReference type="SAM" id="MobiDB-lite"/>
    </source>
</evidence>
<keyword evidence="5 15" id="KW-0378">Hydrolase</keyword>
<keyword evidence="7" id="KW-0269">Exonuclease</keyword>
<evidence type="ECO:0000313" key="19">
    <source>
        <dbReference type="EMBL" id="KAA2263804.1"/>
    </source>
</evidence>
<dbReference type="PROSITE" id="PS51217">
    <property type="entry name" value="UVRD_HELICASE_CTER"/>
    <property type="match status" value="1"/>
</dbReference>
<reference evidence="19 20" key="2">
    <citation type="submission" date="2019-09" db="EMBL/GenBank/DDBJ databases">
        <authorList>
            <person name="Jin C."/>
        </authorList>
    </citation>
    <scope>NUCLEOTIDE SEQUENCE [LARGE SCALE GENOMIC DNA]</scope>
    <source>
        <strain evidence="19 20">AN110305</strain>
    </source>
</reference>
<feature type="compositionally biased region" description="Low complexity" evidence="16">
    <location>
        <begin position="356"/>
        <end position="379"/>
    </location>
</feature>
<evidence type="ECO:0000256" key="15">
    <source>
        <dbReference type="PROSITE-ProRule" id="PRU00560"/>
    </source>
</evidence>
<keyword evidence="9" id="KW-0238">DNA-binding</keyword>
<dbReference type="OrthoDB" id="5240387at2"/>
<evidence type="ECO:0000256" key="13">
    <source>
        <dbReference type="ARBA" id="ARBA00034808"/>
    </source>
</evidence>
<dbReference type="InterPro" id="IPR013986">
    <property type="entry name" value="DExx_box_DNA_helicase_dom_sf"/>
</dbReference>
<feature type="region of interest" description="Disordered" evidence="16">
    <location>
        <begin position="744"/>
        <end position="768"/>
    </location>
</feature>